<comment type="caution">
    <text evidence="3">The sequence shown here is derived from an EMBL/GenBank/DDBJ whole genome shotgun (WGS) entry which is preliminary data.</text>
</comment>
<evidence type="ECO:0000313" key="4">
    <source>
        <dbReference type="Proteomes" id="UP001172457"/>
    </source>
</evidence>
<feature type="domain" description="CCHC-type" evidence="2">
    <location>
        <begin position="174"/>
        <end position="189"/>
    </location>
</feature>
<dbReference type="InterPro" id="IPR032567">
    <property type="entry name" value="RTL1-rel"/>
</dbReference>
<dbReference type="GO" id="GO:0008270">
    <property type="term" value="F:zinc ion binding"/>
    <property type="evidence" value="ECO:0007669"/>
    <property type="project" value="UniProtKB-KW"/>
</dbReference>
<dbReference type="EMBL" id="JARYMX010000003">
    <property type="protein sequence ID" value="KAJ9556417.1"/>
    <property type="molecule type" value="Genomic_DNA"/>
</dbReference>
<evidence type="ECO:0000256" key="1">
    <source>
        <dbReference type="PROSITE-ProRule" id="PRU00047"/>
    </source>
</evidence>
<dbReference type="GO" id="GO:0004190">
    <property type="term" value="F:aspartic-type endopeptidase activity"/>
    <property type="evidence" value="ECO:0007669"/>
    <property type="project" value="InterPro"/>
</dbReference>
<dbReference type="Gene3D" id="3.10.10.10">
    <property type="entry name" value="HIV Type 1 Reverse Transcriptase, subunit A, domain 1"/>
    <property type="match status" value="1"/>
</dbReference>
<dbReference type="Proteomes" id="UP001172457">
    <property type="component" value="Chromosome 3"/>
</dbReference>
<dbReference type="SUPFAM" id="SSF50630">
    <property type="entry name" value="Acid proteases"/>
    <property type="match status" value="1"/>
</dbReference>
<keyword evidence="1" id="KW-0479">Metal-binding</keyword>
<reference evidence="3" key="1">
    <citation type="submission" date="2023-03" db="EMBL/GenBank/DDBJ databases">
        <title>Chromosome-scale reference genome and RAD-based genetic map of yellow starthistle (Centaurea solstitialis) reveal putative structural variation and QTLs associated with invader traits.</title>
        <authorList>
            <person name="Reatini B."/>
            <person name="Cang F.A."/>
            <person name="Jiang Q."/>
            <person name="Mckibben M.T.W."/>
            <person name="Barker M.S."/>
            <person name="Rieseberg L.H."/>
            <person name="Dlugosch K.M."/>
        </authorList>
    </citation>
    <scope>NUCLEOTIDE SEQUENCE</scope>
    <source>
        <strain evidence="3">CAN-66</strain>
        <tissue evidence="3">Leaf</tissue>
    </source>
</reference>
<dbReference type="Pfam" id="PF08284">
    <property type="entry name" value="RVP_2"/>
    <property type="match status" value="1"/>
</dbReference>
<keyword evidence="1" id="KW-0863">Zinc-finger</keyword>
<dbReference type="GO" id="GO:0003676">
    <property type="term" value="F:nucleic acid binding"/>
    <property type="evidence" value="ECO:0007669"/>
    <property type="project" value="InterPro"/>
</dbReference>
<proteinExistence type="predicted"/>
<evidence type="ECO:0000259" key="2">
    <source>
        <dbReference type="PROSITE" id="PS50158"/>
    </source>
</evidence>
<dbReference type="InterPro" id="IPR021109">
    <property type="entry name" value="Peptidase_aspartic_dom_sf"/>
</dbReference>
<keyword evidence="1" id="KW-0862">Zinc</keyword>
<dbReference type="SUPFAM" id="SSF56672">
    <property type="entry name" value="DNA/RNA polymerases"/>
    <property type="match status" value="1"/>
</dbReference>
<feature type="domain" description="CCHC-type" evidence="2">
    <location>
        <begin position="155"/>
        <end position="167"/>
    </location>
</feature>
<organism evidence="3 4">
    <name type="scientific">Centaurea solstitialis</name>
    <name type="common">yellow star-thistle</name>
    <dbReference type="NCBI Taxonomy" id="347529"/>
    <lineage>
        <taxon>Eukaryota</taxon>
        <taxon>Viridiplantae</taxon>
        <taxon>Streptophyta</taxon>
        <taxon>Embryophyta</taxon>
        <taxon>Tracheophyta</taxon>
        <taxon>Spermatophyta</taxon>
        <taxon>Magnoliopsida</taxon>
        <taxon>eudicotyledons</taxon>
        <taxon>Gunneridae</taxon>
        <taxon>Pentapetalae</taxon>
        <taxon>asterids</taxon>
        <taxon>campanulids</taxon>
        <taxon>Asterales</taxon>
        <taxon>Asteraceae</taxon>
        <taxon>Carduoideae</taxon>
        <taxon>Cardueae</taxon>
        <taxon>Centaureinae</taxon>
        <taxon>Centaurea</taxon>
    </lineage>
</organism>
<dbReference type="AlphaFoldDB" id="A0AA38WCI7"/>
<dbReference type="InterPro" id="IPR001969">
    <property type="entry name" value="Aspartic_peptidase_AS"/>
</dbReference>
<dbReference type="InterPro" id="IPR001878">
    <property type="entry name" value="Znf_CCHC"/>
</dbReference>
<accession>A0AA38WCI7</accession>
<dbReference type="Pfam" id="PF00098">
    <property type="entry name" value="zf-CCHC"/>
    <property type="match status" value="1"/>
</dbReference>
<dbReference type="PROSITE" id="PS00141">
    <property type="entry name" value="ASP_PROTEASE"/>
    <property type="match status" value="1"/>
</dbReference>
<protein>
    <recommendedName>
        <fullName evidence="2">CCHC-type domain-containing protein</fullName>
    </recommendedName>
</protein>
<gene>
    <name evidence="3" type="ORF">OSB04_011031</name>
</gene>
<dbReference type="Gene3D" id="4.10.60.10">
    <property type="entry name" value="Zinc finger, CCHC-type"/>
    <property type="match status" value="1"/>
</dbReference>
<evidence type="ECO:0000313" key="3">
    <source>
        <dbReference type="EMBL" id="KAJ9556417.1"/>
    </source>
</evidence>
<dbReference type="SMART" id="SM00343">
    <property type="entry name" value="ZnF_C2HC"/>
    <property type="match status" value="2"/>
</dbReference>
<dbReference type="Pfam" id="PF03732">
    <property type="entry name" value="Retrotrans_gag"/>
    <property type="match status" value="1"/>
</dbReference>
<dbReference type="InterPro" id="IPR005162">
    <property type="entry name" value="Retrotrans_gag_dom"/>
</dbReference>
<name>A0AA38WCI7_9ASTR</name>
<dbReference type="SUPFAM" id="SSF57756">
    <property type="entry name" value="Retrovirus zinc finger-like domains"/>
    <property type="match status" value="1"/>
</dbReference>
<dbReference type="GO" id="GO:0006508">
    <property type="term" value="P:proteolysis"/>
    <property type="evidence" value="ECO:0007669"/>
    <property type="project" value="InterPro"/>
</dbReference>
<sequence length="494" mass="54852">MTWEEFKVMFNEQFAPRIEKERITAESLKLTQTTETVNEITDQFLEKSLFCPNYVSNEAMKMYLLGINGGVFKPDIREFVATTMCKSFNQMVEIAQARELYLEEQQAGKRKVEQAQAPSKRFKGHKGDGRKGFPVCGKCGRSHLGKCPSGKLVYYKCGKSGHRSRNCGATPKTCFHCFQPGHIKPNCPKLAEAPAQAQVQAPAPTTLRITDDSTGKKGGSTSSRGVFPVNARPTLVLFDTGATWSFVSSAFCKDFRLDRGKLASPLAIDIAVEEVRVVEDVYRGCVIVIHGVTFSIDLIPIPMKGIDVVVGADWMFRNRATVDCAEQLVRIRNPSGGELVMYGEGRKKRPAFCSVTKARKYLQHGCTGYLAYMVTDQAEGKKLSVADVPVVSEFPDVFPEDLPGIPPDRQVEFGINLIPRSAPVARTPYHLVPPELQELSSHLQELSEKGFIHPSSSPWGVPILFVKKKDGSHQTCIDYRELNKIVAEIEKTIV</sequence>
<keyword evidence="4" id="KW-1185">Reference proteome</keyword>
<dbReference type="PANTHER" id="PTHR15503:SF42">
    <property type="entry name" value="ZINC FINGER, CCHC-TYPE, RETROTRANSPOSON GAG DOMAIN, ASPARTIC PEPTIDASE DOMAIN PROTEIN-RELATED"/>
    <property type="match status" value="1"/>
</dbReference>
<dbReference type="PROSITE" id="PS50158">
    <property type="entry name" value="ZF_CCHC"/>
    <property type="match status" value="2"/>
</dbReference>
<dbReference type="Gene3D" id="2.40.70.10">
    <property type="entry name" value="Acid Proteases"/>
    <property type="match status" value="1"/>
</dbReference>
<dbReference type="InterPro" id="IPR036875">
    <property type="entry name" value="Znf_CCHC_sf"/>
</dbReference>
<dbReference type="InterPro" id="IPR043502">
    <property type="entry name" value="DNA/RNA_pol_sf"/>
</dbReference>
<dbReference type="PANTHER" id="PTHR15503">
    <property type="entry name" value="LDOC1 RELATED"/>
    <property type="match status" value="1"/>
</dbReference>
<dbReference type="CDD" id="cd00303">
    <property type="entry name" value="retropepsin_like"/>
    <property type="match status" value="1"/>
</dbReference>